<dbReference type="InterPro" id="IPR036397">
    <property type="entry name" value="RNaseH_sf"/>
</dbReference>
<dbReference type="KEGG" id="dpx:DAPPUDRAFT_118406"/>
<dbReference type="InParanoid" id="E9HVM1"/>
<dbReference type="SUPFAM" id="SSF46689">
    <property type="entry name" value="Homeodomain-like"/>
    <property type="match status" value="1"/>
</dbReference>
<evidence type="ECO:0000313" key="2">
    <source>
        <dbReference type="EMBL" id="EFX64210.1"/>
    </source>
</evidence>
<dbReference type="Pfam" id="PF13384">
    <property type="entry name" value="HTH_23"/>
    <property type="match status" value="1"/>
</dbReference>
<evidence type="ECO:0000313" key="3">
    <source>
        <dbReference type="Proteomes" id="UP000000305"/>
    </source>
</evidence>
<reference evidence="2 3" key="1">
    <citation type="journal article" date="2011" name="Science">
        <title>The ecoresponsive genome of Daphnia pulex.</title>
        <authorList>
            <person name="Colbourne J.K."/>
            <person name="Pfrender M.E."/>
            <person name="Gilbert D."/>
            <person name="Thomas W.K."/>
            <person name="Tucker A."/>
            <person name="Oakley T.H."/>
            <person name="Tokishita S."/>
            <person name="Aerts A."/>
            <person name="Arnold G.J."/>
            <person name="Basu M.K."/>
            <person name="Bauer D.J."/>
            <person name="Caceres C.E."/>
            <person name="Carmel L."/>
            <person name="Casola C."/>
            <person name="Choi J.H."/>
            <person name="Detter J.C."/>
            <person name="Dong Q."/>
            <person name="Dusheyko S."/>
            <person name="Eads B.D."/>
            <person name="Frohlich T."/>
            <person name="Geiler-Samerotte K.A."/>
            <person name="Gerlach D."/>
            <person name="Hatcher P."/>
            <person name="Jogdeo S."/>
            <person name="Krijgsveld J."/>
            <person name="Kriventseva E.V."/>
            <person name="Kultz D."/>
            <person name="Laforsch C."/>
            <person name="Lindquist E."/>
            <person name="Lopez J."/>
            <person name="Manak J.R."/>
            <person name="Muller J."/>
            <person name="Pangilinan J."/>
            <person name="Patwardhan R.P."/>
            <person name="Pitluck S."/>
            <person name="Pritham E.J."/>
            <person name="Rechtsteiner A."/>
            <person name="Rho M."/>
            <person name="Rogozin I.B."/>
            <person name="Sakarya O."/>
            <person name="Salamov A."/>
            <person name="Schaack S."/>
            <person name="Shapiro H."/>
            <person name="Shiga Y."/>
            <person name="Skalitzky C."/>
            <person name="Smith Z."/>
            <person name="Souvorov A."/>
            <person name="Sung W."/>
            <person name="Tang Z."/>
            <person name="Tsuchiya D."/>
            <person name="Tu H."/>
            <person name="Vos H."/>
            <person name="Wang M."/>
            <person name="Wolf Y.I."/>
            <person name="Yamagata H."/>
            <person name="Yamada T."/>
            <person name="Ye Y."/>
            <person name="Shaw J.R."/>
            <person name="Andrews J."/>
            <person name="Crease T.J."/>
            <person name="Tang H."/>
            <person name="Lucas S.M."/>
            <person name="Robertson H.M."/>
            <person name="Bork P."/>
            <person name="Koonin E.V."/>
            <person name="Zdobnov E.M."/>
            <person name="Grigoriev I.V."/>
            <person name="Lynch M."/>
            <person name="Boore J.L."/>
        </authorList>
    </citation>
    <scope>NUCLEOTIDE SEQUENCE [LARGE SCALE GENOMIC DNA]</scope>
</reference>
<dbReference type="GO" id="GO:0005634">
    <property type="term" value="C:nucleus"/>
    <property type="evidence" value="ECO:0007669"/>
    <property type="project" value="UniProtKB-SubCell"/>
</dbReference>
<organism evidence="2 3">
    <name type="scientific">Daphnia pulex</name>
    <name type="common">Water flea</name>
    <dbReference type="NCBI Taxonomy" id="6669"/>
    <lineage>
        <taxon>Eukaryota</taxon>
        <taxon>Metazoa</taxon>
        <taxon>Ecdysozoa</taxon>
        <taxon>Arthropoda</taxon>
        <taxon>Crustacea</taxon>
        <taxon>Branchiopoda</taxon>
        <taxon>Diplostraca</taxon>
        <taxon>Cladocera</taxon>
        <taxon>Anomopoda</taxon>
        <taxon>Daphniidae</taxon>
        <taxon>Daphnia</taxon>
    </lineage>
</organism>
<dbReference type="GO" id="GO:0003676">
    <property type="term" value="F:nucleic acid binding"/>
    <property type="evidence" value="ECO:0007669"/>
    <property type="project" value="InterPro"/>
</dbReference>
<protein>
    <recommendedName>
        <fullName evidence="4">Tc1-like transposase DDE domain-containing protein</fullName>
    </recommendedName>
</protein>
<sequence>MARVGGRVFGPHEEFHRESYRLTDAIRIEIIRLYKNGIGQRTIARRLQIHRKSVELWIKRYNEDRNLKVYANDEDPRLTSENEDFLLACSGGFFLLMKNRGHRQHTARSAFGDIRMRDSRKRISILLKEADEQLSSVHNSRTTRQWLVEHPEIFALDLPVKGADMNPIENLWGHLVVALNKSRNEQGLPFHARDANGADELFALVNSEWQKLMRNETYIESLIESMPRRLQEVINEEGGWTKY</sequence>
<gene>
    <name evidence="2" type="ORF">DAPPUDRAFT_118406</name>
</gene>
<dbReference type="InterPro" id="IPR036388">
    <property type="entry name" value="WH-like_DNA-bd_sf"/>
</dbReference>
<proteinExistence type="predicted"/>
<dbReference type="OrthoDB" id="6368480at2759"/>
<dbReference type="PhylomeDB" id="E9HVM1"/>
<dbReference type="Gene3D" id="3.30.420.10">
    <property type="entry name" value="Ribonuclease H-like superfamily/Ribonuclease H"/>
    <property type="match status" value="1"/>
</dbReference>
<comment type="subcellular location">
    <subcellularLocation>
        <location evidence="1">Nucleus</location>
    </subcellularLocation>
</comment>
<evidence type="ECO:0000256" key="1">
    <source>
        <dbReference type="ARBA" id="ARBA00004123"/>
    </source>
</evidence>
<dbReference type="Gene3D" id="1.10.10.10">
    <property type="entry name" value="Winged helix-like DNA-binding domain superfamily/Winged helix DNA-binding domain"/>
    <property type="match status" value="1"/>
</dbReference>
<dbReference type="EMBL" id="GL732862">
    <property type="protein sequence ID" value="EFX64210.1"/>
    <property type="molecule type" value="Genomic_DNA"/>
</dbReference>
<dbReference type="HOGENOM" id="CLU_1171678_0_0_1"/>
<dbReference type="STRING" id="6669.E9HVM1"/>
<dbReference type="InterPro" id="IPR009057">
    <property type="entry name" value="Homeodomain-like_sf"/>
</dbReference>
<evidence type="ECO:0008006" key="4">
    <source>
        <dbReference type="Google" id="ProtNLM"/>
    </source>
</evidence>
<dbReference type="Proteomes" id="UP000000305">
    <property type="component" value="Unassembled WGS sequence"/>
</dbReference>
<keyword evidence="3" id="KW-1185">Reference proteome</keyword>
<dbReference type="AlphaFoldDB" id="E9HVM1"/>
<name>E9HVM1_DAPPU</name>
<accession>E9HVM1</accession>